<feature type="domain" description="YhcG N-terminal" evidence="2">
    <location>
        <begin position="27"/>
        <end position="159"/>
    </location>
</feature>
<dbReference type="AlphaFoldDB" id="A0A1I1QT74"/>
<dbReference type="STRING" id="119641.SAMN05421842_12733"/>
<protein>
    <submittedName>
        <fullName evidence="3">Predicted nuclease of restriction endonuclease-like (RecB) superfamily, DUF1016 family</fullName>
    </submittedName>
</protein>
<dbReference type="InterPro" id="IPR009362">
    <property type="entry name" value="YhcG_C"/>
</dbReference>
<feature type="domain" description="YhcG PDDEXK nuclease" evidence="1">
    <location>
        <begin position="184"/>
        <end position="336"/>
    </location>
</feature>
<gene>
    <name evidence="3" type="ORF">SAMN05421842_12733</name>
</gene>
<dbReference type="Pfam" id="PF06250">
    <property type="entry name" value="YhcG_C"/>
    <property type="match status" value="1"/>
</dbReference>
<evidence type="ECO:0000313" key="3">
    <source>
        <dbReference type="EMBL" id="SFD25311.1"/>
    </source>
</evidence>
<dbReference type="Gene3D" id="3.40.1350.10">
    <property type="match status" value="1"/>
</dbReference>
<dbReference type="EMBL" id="FOMG01000027">
    <property type="protein sequence ID" value="SFD25311.1"/>
    <property type="molecule type" value="Genomic_DNA"/>
</dbReference>
<keyword evidence="3" id="KW-0540">Nuclease</keyword>
<accession>A0A1I1QT74</accession>
<keyword evidence="3" id="KW-0378">Hydrolase</keyword>
<evidence type="ECO:0000259" key="2">
    <source>
        <dbReference type="Pfam" id="PF17761"/>
    </source>
</evidence>
<dbReference type="InterPro" id="IPR011856">
    <property type="entry name" value="tRNA_endonuc-like_dom_sf"/>
</dbReference>
<evidence type="ECO:0000259" key="1">
    <source>
        <dbReference type="Pfam" id="PF06250"/>
    </source>
</evidence>
<proteinExistence type="predicted"/>
<dbReference type="InterPro" id="IPR041527">
    <property type="entry name" value="YhcG_N"/>
</dbReference>
<dbReference type="PANTHER" id="PTHR30547">
    <property type="entry name" value="UNCHARACTERIZED PROTEIN YHCG-RELATED"/>
    <property type="match status" value="1"/>
</dbReference>
<name>A0A1I1QT74_9CLOT</name>
<dbReference type="InterPro" id="IPR053148">
    <property type="entry name" value="PD-DEXK-like_domain"/>
</dbReference>
<reference evidence="3 4" key="1">
    <citation type="submission" date="2016-10" db="EMBL/GenBank/DDBJ databases">
        <authorList>
            <person name="de Groot N.N."/>
        </authorList>
    </citation>
    <scope>NUCLEOTIDE SEQUENCE [LARGE SCALE GENOMIC DNA]</scope>
    <source>
        <strain evidence="3 4">DSM 12992</strain>
    </source>
</reference>
<sequence length="360" mass="42189">MKKYTSKKDGDMMLINENDYFKTIQVIKEQIQSSQYRAIKSVNTELILLYWNIGNVILKNSEWGNKFIDTLAKDIKMEFPTLKGFSVRNLKYMRKFAEIYTDFEFVQTVSAQITWSHNIEIINKVKSHNERKWYIQKTVENGWSLNILAHQIQTNLYKRQVLVDKTTNYEKNLPKIQSTLAKGILKDPYIFDFITFRDDMLEVELEKELVKQVTKLLLELGSGFAFVGNQYHLEVAGEDFYIDLLFYHLKLKCYVVIELKTGKFVPEYAGKLNFYLSAVDDILKTEQDNPTIGLLLCREKNKLIAEYALKDMTKPIGVSECKLFEELPEEFEDTLPTIEDLENRISCFDGEILMDEDEDE</sequence>
<dbReference type="GO" id="GO:0003676">
    <property type="term" value="F:nucleic acid binding"/>
    <property type="evidence" value="ECO:0007669"/>
    <property type="project" value="InterPro"/>
</dbReference>
<dbReference type="PANTHER" id="PTHR30547:SF0">
    <property type="entry name" value="BLR8175 PROTEIN"/>
    <property type="match status" value="1"/>
</dbReference>
<keyword evidence="3" id="KW-0255">Endonuclease</keyword>
<dbReference type="Proteomes" id="UP000199263">
    <property type="component" value="Unassembled WGS sequence"/>
</dbReference>
<dbReference type="Pfam" id="PF17761">
    <property type="entry name" value="DUF1016_N"/>
    <property type="match status" value="1"/>
</dbReference>
<evidence type="ECO:0000313" key="4">
    <source>
        <dbReference type="Proteomes" id="UP000199263"/>
    </source>
</evidence>
<keyword evidence="4" id="KW-1185">Reference proteome</keyword>
<organism evidence="3 4">
    <name type="scientific">Clostridium uliginosum</name>
    <dbReference type="NCBI Taxonomy" id="119641"/>
    <lineage>
        <taxon>Bacteria</taxon>
        <taxon>Bacillati</taxon>
        <taxon>Bacillota</taxon>
        <taxon>Clostridia</taxon>
        <taxon>Eubacteriales</taxon>
        <taxon>Clostridiaceae</taxon>
        <taxon>Clostridium</taxon>
    </lineage>
</organism>
<dbReference type="GO" id="GO:0004519">
    <property type="term" value="F:endonuclease activity"/>
    <property type="evidence" value="ECO:0007669"/>
    <property type="project" value="UniProtKB-KW"/>
</dbReference>